<dbReference type="InterPro" id="IPR012934">
    <property type="entry name" value="Znf_AD"/>
</dbReference>
<dbReference type="Pfam" id="PF07776">
    <property type="entry name" value="zf-AD"/>
    <property type="match status" value="1"/>
</dbReference>
<proteinExistence type="predicted"/>
<name>A0A9J6BYE0_POLVA</name>
<sequence>MKRKGNCGGIIIKNNGIVELLKRSREHISSTTTCKDENHNTSKKYKYDAKLKQTCDRLELIKLVDERVENAIDIGFKIYKQNESNDFYSDSERYGFLSILKKIQNWQDWNFKRIFKDKKQLQCLLKKENIEKQERKEALHIVEQWNEYKLSEFPGKSRREKCRDVSNHYINRFKVAGLNNDRLLEKINQYYANESISSISNSTKCNNDSLISQSSQQNFSSSSLPSVIEDCCRLCGDKDCKLVINLNKKYRNTTFKNTVEYFCRLEISDDDRLPQFVCIKCKNTLDNFTFFTSKIKSFQQELNDSLPSSTTINIKIEPEEYKEAPITIEKSYSQEEDETHTNVAEDDTSFNICSYSPILLESSKESMSVESTHSQTKKYNKNRTRYFSTSLSNLDISVSSHKSTLLFESMANQTNRSMKISNIDMKKTVKPCTVKIPRLPIIYYPSDTESESEEIEDIFSSGFTPESSSPIVPTKFCIKEESSKEAAAANIDDEEMENSL</sequence>
<comment type="caution">
    <text evidence="3">The sequence shown here is derived from an EMBL/GenBank/DDBJ whole genome shotgun (WGS) entry which is preliminary data.</text>
</comment>
<feature type="binding site" evidence="1">
    <location>
        <position position="232"/>
    </location>
    <ligand>
        <name>Zn(2+)</name>
        <dbReference type="ChEBI" id="CHEBI:29105"/>
    </ligand>
</feature>
<evidence type="ECO:0000256" key="1">
    <source>
        <dbReference type="PROSITE-ProRule" id="PRU01263"/>
    </source>
</evidence>
<keyword evidence="1" id="KW-0862">Zinc</keyword>
<reference evidence="3" key="1">
    <citation type="submission" date="2021-03" db="EMBL/GenBank/DDBJ databases">
        <title>Chromosome level genome of the anhydrobiotic midge Polypedilum vanderplanki.</title>
        <authorList>
            <person name="Yoshida Y."/>
            <person name="Kikawada T."/>
            <person name="Gusev O."/>
        </authorList>
    </citation>
    <scope>NUCLEOTIDE SEQUENCE</scope>
    <source>
        <strain evidence="3">NIAS01</strain>
        <tissue evidence="3">Whole body or cell culture</tissue>
    </source>
</reference>
<dbReference type="AlphaFoldDB" id="A0A9J6BYE0"/>
<accession>A0A9J6BYE0</accession>
<evidence type="ECO:0000313" key="4">
    <source>
        <dbReference type="Proteomes" id="UP001107558"/>
    </source>
</evidence>
<organism evidence="3 4">
    <name type="scientific">Polypedilum vanderplanki</name>
    <name type="common">Sleeping chironomid midge</name>
    <dbReference type="NCBI Taxonomy" id="319348"/>
    <lineage>
        <taxon>Eukaryota</taxon>
        <taxon>Metazoa</taxon>
        <taxon>Ecdysozoa</taxon>
        <taxon>Arthropoda</taxon>
        <taxon>Hexapoda</taxon>
        <taxon>Insecta</taxon>
        <taxon>Pterygota</taxon>
        <taxon>Neoptera</taxon>
        <taxon>Endopterygota</taxon>
        <taxon>Diptera</taxon>
        <taxon>Nematocera</taxon>
        <taxon>Chironomoidea</taxon>
        <taxon>Chironomidae</taxon>
        <taxon>Chironominae</taxon>
        <taxon>Polypedilum</taxon>
        <taxon>Polypedilum</taxon>
    </lineage>
</organism>
<keyword evidence="4" id="KW-1185">Reference proteome</keyword>
<dbReference type="PROSITE" id="PS51915">
    <property type="entry name" value="ZAD"/>
    <property type="match status" value="1"/>
</dbReference>
<dbReference type="Gene3D" id="3.40.1800.20">
    <property type="match status" value="1"/>
</dbReference>
<dbReference type="Proteomes" id="UP001107558">
    <property type="component" value="Chromosome 2"/>
</dbReference>
<feature type="domain" description="ZAD" evidence="2">
    <location>
        <begin position="230"/>
        <end position="305"/>
    </location>
</feature>
<dbReference type="OrthoDB" id="7764603at2759"/>
<feature type="binding site" evidence="1">
    <location>
        <position position="235"/>
    </location>
    <ligand>
        <name>Zn(2+)</name>
        <dbReference type="ChEBI" id="CHEBI:29105"/>
    </ligand>
</feature>
<feature type="binding site" evidence="1">
    <location>
        <position position="278"/>
    </location>
    <ligand>
        <name>Zn(2+)</name>
        <dbReference type="ChEBI" id="CHEBI:29105"/>
    </ligand>
</feature>
<dbReference type="GO" id="GO:0005634">
    <property type="term" value="C:nucleus"/>
    <property type="evidence" value="ECO:0007669"/>
    <property type="project" value="InterPro"/>
</dbReference>
<evidence type="ECO:0000313" key="3">
    <source>
        <dbReference type="EMBL" id="KAG5674993.1"/>
    </source>
</evidence>
<feature type="binding site" evidence="1">
    <location>
        <position position="281"/>
    </location>
    <ligand>
        <name>Zn(2+)</name>
        <dbReference type="ChEBI" id="CHEBI:29105"/>
    </ligand>
</feature>
<gene>
    <name evidence="3" type="ORF">PVAND_004934</name>
</gene>
<dbReference type="SUPFAM" id="SSF57716">
    <property type="entry name" value="Glucocorticoid receptor-like (DNA-binding domain)"/>
    <property type="match status" value="1"/>
</dbReference>
<dbReference type="EMBL" id="JADBJN010000002">
    <property type="protein sequence ID" value="KAG5674993.1"/>
    <property type="molecule type" value="Genomic_DNA"/>
</dbReference>
<protein>
    <recommendedName>
        <fullName evidence="2">ZAD domain-containing protein</fullName>
    </recommendedName>
</protein>
<keyword evidence="1" id="KW-0479">Metal-binding</keyword>
<keyword evidence="1" id="KW-0863">Zinc-finger</keyword>
<dbReference type="GO" id="GO:0008270">
    <property type="term" value="F:zinc ion binding"/>
    <property type="evidence" value="ECO:0007669"/>
    <property type="project" value="UniProtKB-UniRule"/>
</dbReference>
<evidence type="ECO:0000259" key="2">
    <source>
        <dbReference type="PROSITE" id="PS51915"/>
    </source>
</evidence>